<reference evidence="4" key="3">
    <citation type="submission" date="2025-09" db="UniProtKB">
        <authorList>
            <consortium name="Ensembl"/>
        </authorList>
    </citation>
    <scope>IDENTIFICATION</scope>
</reference>
<dbReference type="PANTHER" id="PTHR45975">
    <property type="entry name" value="NUCLEOSOME-REMODELING FACTOR SUBUNIT BPTF"/>
    <property type="match status" value="1"/>
</dbReference>
<evidence type="ECO:0000259" key="3">
    <source>
        <dbReference type="PROSITE" id="PS50014"/>
    </source>
</evidence>
<dbReference type="InterPro" id="IPR001487">
    <property type="entry name" value="Bromodomain"/>
</dbReference>
<organism evidence="4 5">
    <name type="scientific">Nothobranchius furzeri</name>
    <name type="common">Turquoise killifish</name>
    <dbReference type="NCBI Taxonomy" id="105023"/>
    <lineage>
        <taxon>Eukaryota</taxon>
        <taxon>Metazoa</taxon>
        <taxon>Chordata</taxon>
        <taxon>Craniata</taxon>
        <taxon>Vertebrata</taxon>
        <taxon>Euteleostomi</taxon>
        <taxon>Actinopterygii</taxon>
        <taxon>Neopterygii</taxon>
        <taxon>Teleostei</taxon>
        <taxon>Neoteleostei</taxon>
        <taxon>Acanthomorphata</taxon>
        <taxon>Ovalentaria</taxon>
        <taxon>Atherinomorphae</taxon>
        <taxon>Cyprinodontiformes</taxon>
        <taxon>Nothobranchiidae</taxon>
        <taxon>Nothobranchius</taxon>
    </lineage>
</organism>
<evidence type="ECO:0000256" key="2">
    <source>
        <dbReference type="PROSITE-ProRule" id="PRU00035"/>
    </source>
</evidence>
<keyword evidence="5" id="KW-1185">Reference proteome</keyword>
<dbReference type="PROSITE" id="PS50014">
    <property type="entry name" value="BROMODOMAIN_2"/>
    <property type="match status" value="1"/>
</dbReference>
<dbReference type="SUPFAM" id="SSF47370">
    <property type="entry name" value="Bromodomain"/>
    <property type="match status" value="1"/>
</dbReference>
<dbReference type="Proteomes" id="UP000694548">
    <property type="component" value="Chromosome sgr03"/>
</dbReference>
<dbReference type="InterPro" id="IPR018359">
    <property type="entry name" value="Bromodomain_CS"/>
</dbReference>
<evidence type="ECO:0000313" key="5">
    <source>
        <dbReference type="Proteomes" id="UP000694548"/>
    </source>
</evidence>
<dbReference type="Gene3D" id="1.20.920.10">
    <property type="entry name" value="Bromodomain-like"/>
    <property type="match status" value="1"/>
</dbReference>
<dbReference type="AlphaFoldDB" id="A0A8C6MKW9"/>
<dbReference type="Pfam" id="PF00439">
    <property type="entry name" value="Bromodomain"/>
    <property type="match status" value="1"/>
</dbReference>
<proteinExistence type="predicted"/>
<dbReference type="PRINTS" id="PR00503">
    <property type="entry name" value="BROMODOMAIN"/>
</dbReference>
<name>A0A8C6MKW9_NOTFU</name>
<reference evidence="4" key="2">
    <citation type="submission" date="2025-08" db="UniProtKB">
        <authorList>
            <consortium name="Ensembl"/>
        </authorList>
    </citation>
    <scope>IDENTIFICATION</scope>
</reference>
<dbReference type="GeneTree" id="ENSGT00940000154830"/>
<accession>A0A8C6MKW9</accession>
<dbReference type="InterPro" id="IPR036427">
    <property type="entry name" value="Bromodomain-like_sf"/>
</dbReference>
<sequence>MAWPFLEPVDPHDAPDYYRVIKEPMDFSTMETRLQKRHYQKLTEFVADVTKIFDNCRYYNPNDTPFFQCAEVLEAFFVQKLKGFKASRWVLSGGLDQLVHKDLLPFFHAPCAFKHL</sequence>
<evidence type="ECO:0000256" key="1">
    <source>
        <dbReference type="ARBA" id="ARBA00023117"/>
    </source>
</evidence>
<dbReference type="PANTHER" id="PTHR45975:SF2">
    <property type="entry name" value="NUCLEOSOME-REMODELING FACTOR SUBUNIT BPTF"/>
    <property type="match status" value="1"/>
</dbReference>
<dbReference type="PROSITE" id="PS00633">
    <property type="entry name" value="BROMODOMAIN_1"/>
    <property type="match status" value="1"/>
</dbReference>
<dbReference type="GO" id="GO:0006357">
    <property type="term" value="P:regulation of transcription by RNA polymerase II"/>
    <property type="evidence" value="ECO:0007669"/>
    <property type="project" value="InterPro"/>
</dbReference>
<protein>
    <recommendedName>
        <fullName evidence="3">Bromo domain-containing protein</fullName>
    </recommendedName>
</protein>
<evidence type="ECO:0000313" key="4">
    <source>
        <dbReference type="Ensembl" id="ENSNFUP00015035356.1"/>
    </source>
</evidence>
<dbReference type="CDD" id="cd05509">
    <property type="entry name" value="Bromo_gcn5_like"/>
    <property type="match status" value="1"/>
</dbReference>
<dbReference type="SMART" id="SM00297">
    <property type="entry name" value="BROMO"/>
    <property type="match status" value="1"/>
</dbReference>
<dbReference type="GO" id="GO:0000978">
    <property type="term" value="F:RNA polymerase II cis-regulatory region sequence-specific DNA binding"/>
    <property type="evidence" value="ECO:0007669"/>
    <property type="project" value="TreeGrafter"/>
</dbReference>
<dbReference type="Ensembl" id="ENSNFUT00015036923.1">
    <property type="protein sequence ID" value="ENSNFUP00015035356.1"/>
    <property type="gene ID" value="ENSNFUG00015017186.1"/>
</dbReference>
<dbReference type="InterPro" id="IPR038028">
    <property type="entry name" value="BPTF"/>
</dbReference>
<keyword evidence="1 2" id="KW-0103">Bromodomain</keyword>
<dbReference type="GO" id="GO:0016589">
    <property type="term" value="C:NURF complex"/>
    <property type="evidence" value="ECO:0007669"/>
    <property type="project" value="InterPro"/>
</dbReference>
<feature type="domain" description="Bromo" evidence="3">
    <location>
        <begin position="1"/>
        <end position="67"/>
    </location>
</feature>
<reference evidence="4" key="1">
    <citation type="submission" date="2014-08" db="EMBL/GenBank/DDBJ databases">
        <authorList>
            <person name="Senf B."/>
            <person name="Petzold A."/>
            <person name="Downie B.R."/>
            <person name="Koch P."/>
            <person name="Platzer M."/>
        </authorList>
    </citation>
    <scope>NUCLEOTIDE SEQUENCE [LARGE SCALE GENOMIC DNA]</scope>
    <source>
        <strain evidence="4">GRZ</strain>
    </source>
</reference>